<dbReference type="InterPro" id="IPR051310">
    <property type="entry name" value="MCP_chemotaxis"/>
</dbReference>
<dbReference type="CDD" id="cd06225">
    <property type="entry name" value="HAMP"/>
    <property type="match status" value="1"/>
</dbReference>
<keyword evidence="8 13" id="KW-0472">Membrane</keyword>
<evidence type="ECO:0000256" key="5">
    <source>
        <dbReference type="ARBA" id="ARBA00022519"/>
    </source>
</evidence>
<dbReference type="EMBL" id="NRSJ01000002">
    <property type="protein sequence ID" value="MBK1703295.1"/>
    <property type="molecule type" value="Genomic_DNA"/>
</dbReference>
<evidence type="ECO:0000256" key="13">
    <source>
        <dbReference type="SAM" id="Phobius"/>
    </source>
</evidence>
<dbReference type="GO" id="GO:0004888">
    <property type="term" value="F:transmembrane signaling receptor activity"/>
    <property type="evidence" value="ECO:0007669"/>
    <property type="project" value="InterPro"/>
</dbReference>
<feature type="compositionally biased region" description="Low complexity" evidence="12">
    <location>
        <begin position="538"/>
        <end position="556"/>
    </location>
</feature>
<dbReference type="Pfam" id="PF02203">
    <property type="entry name" value="TarH"/>
    <property type="match status" value="1"/>
</dbReference>
<dbReference type="Proteomes" id="UP001296776">
    <property type="component" value="Unassembled WGS sequence"/>
</dbReference>
<feature type="domain" description="HAMP" evidence="15">
    <location>
        <begin position="218"/>
        <end position="270"/>
    </location>
</feature>
<keyword evidence="5" id="KW-0997">Cell inner membrane</keyword>
<keyword evidence="4" id="KW-0145">Chemotaxis</keyword>
<gene>
    <name evidence="16" type="ORF">CKO40_01695</name>
</gene>
<evidence type="ECO:0000256" key="3">
    <source>
        <dbReference type="ARBA" id="ARBA00022481"/>
    </source>
</evidence>
<evidence type="ECO:0000256" key="10">
    <source>
        <dbReference type="ARBA" id="ARBA00029447"/>
    </source>
</evidence>
<proteinExistence type="inferred from homology"/>
<feature type="region of interest" description="Disordered" evidence="12">
    <location>
        <begin position="525"/>
        <end position="581"/>
    </location>
</feature>
<dbReference type="Pfam" id="PF00672">
    <property type="entry name" value="HAMP"/>
    <property type="match status" value="1"/>
</dbReference>
<name>A0AAJ0X8T1_9GAMM</name>
<evidence type="ECO:0000256" key="7">
    <source>
        <dbReference type="ARBA" id="ARBA00022989"/>
    </source>
</evidence>
<feature type="domain" description="Methyl-accepting transducer" evidence="14">
    <location>
        <begin position="275"/>
        <end position="504"/>
    </location>
</feature>
<dbReference type="Gene3D" id="1.10.287.950">
    <property type="entry name" value="Methyl-accepting chemotaxis protein"/>
    <property type="match status" value="1"/>
</dbReference>
<evidence type="ECO:0000256" key="4">
    <source>
        <dbReference type="ARBA" id="ARBA00022500"/>
    </source>
</evidence>
<dbReference type="PROSITE" id="PS50111">
    <property type="entry name" value="CHEMOTAXIS_TRANSDUC_2"/>
    <property type="match status" value="1"/>
</dbReference>
<feature type="region of interest" description="Disordered" evidence="12">
    <location>
        <begin position="287"/>
        <end position="317"/>
    </location>
</feature>
<evidence type="ECO:0000259" key="14">
    <source>
        <dbReference type="PROSITE" id="PS50111"/>
    </source>
</evidence>
<dbReference type="PROSITE" id="PS50885">
    <property type="entry name" value="HAMP"/>
    <property type="match status" value="1"/>
</dbReference>
<evidence type="ECO:0000256" key="9">
    <source>
        <dbReference type="ARBA" id="ARBA00023224"/>
    </source>
</evidence>
<keyword evidence="9 11" id="KW-0807">Transducer</keyword>
<evidence type="ECO:0000313" key="17">
    <source>
        <dbReference type="Proteomes" id="UP001296776"/>
    </source>
</evidence>
<keyword evidence="2" id="KW-1003">Cell membrane</keyword>
<evidence type="ECO:0000256" key="2">
    <source>
        <dbReference type="ARBA" id="ARBA00022475"/>
    </source>
</evidence>
<dbReference type="RefSeq" id="WP_200344138.1">
    <property type="nucleotide sequence ID" value="NZ_NRSJ01000002.1"/>
</dbReference>
<dbReference type="GO" id="GO:0007165">
    <property type="term" value="P:signal transduction"/>
    <property type="evidence" value="ECO:0007669"/>
    <property type="project" value="UniProtKB-KW"/>
</dbReference>
<dbReference type="SMART" id="SM00304">
    <property type="entry name" value="HAMP"/>
    <property type="match status" value="1"/>
</dbReference>
<keyword evidence="6 13" id="KW-0812">Transmembrane</keyword>
<dbReference type="InterPro" id="IPR004089">
    <property type="entry name" value="MCPsignal_dom"/>
</dbReference>
<comment type="similarity">
    <text evidence="10">Belongs to the methyl-accepting chemotaxis (MCP) protein family.</text>
</comment>
<evidence type="ECO:0000259" key="15">
    <source>
        <dbReference type="PROSITE" id="PS50885"/>
    </source>
</evidence>
<protein>
    <submittedName>
        <fullName evidence="16">Methyl-accepting chemotaxis protein</fullName>
    </submittedName>
</protein>
<dbReference type="SMART" id="SM00283">
    <property type="entry name" value="MA"/>
    <property type="match status" value="1"/>
</dbReference>
<comment type="subcellular location">
    <subcellularLocation>
        <location evidence="1">Cell inner membrane</location>
        <topology evidence="1">Multi-pass membrane protein</topology>
    </subcellularLocation>
</comment>
<keyword evidence="3" id="KW-0488">Methylation</keyword>
<evidence type="ECO:0000256" key="6">
    <source>
        <dbReference type="ARBA" id="ARBA00022692"/>
    </source>
</evidence>
<dbReference type="InterPro" id="IPR003660">
    <property type="entry name" value="HAMP_dom"/>
</dbReference>
<dbReference type="AlphaFoldDB" id="A0AAJ0X8T1"/>
<dbReference type="PANTHER" id="PTHR43531">
    <property type="entry name" value="PROTEIN ICFG"/>
    <property type="match status" value="1"/>
</dbReference>
<evidence type="ECO:0000256" key="12">
    <source>
        <dbReference type="SAM" id="MobiDB-lite"/>
    </source>
</evidence>
<evidence type="ECO:0000256" key="1">
    <source>
        <dbReference type="ARBA" id="ARBA00004429"/>
    </source>
</evidence>
<organism evidence="16 17">
    <name type="scientific">Halochromatium glycolicum</name>
    <dbReference type="NCBI Taxonomy" id="85075"/>
    <lineage>
        <taxon>Bacteria</taxon>
        <taxon>Pseudomonadati</taxon>
        <taxon>Pseudomonadota</taxon>
        <taxon>Gammaproteobacteria</taxon>
        <taxon>Chromatiales</taxon>
        <taxon>Chromatiaceae</taxon>
        <taxon>Halochromatium</taxon>
    </lineage>
</organism>
<dbReference type="GO" id="GO:0006935">
    <property type="term" value="P:chemotaxis"/>
    <property type="evidence" value="ECO:0007669"/>
    <property type="project" value="UniProtKB-KW"/>
</dbReference>
<dbReference type="SUPFAM" id="SSF58104">
    <property type="entry name" value="Methyl-accepting chemotaxis protein (MCP) signaling domain"/>
    <property type="match status" value="1"/>
</dbReference>
<keyword evidence="17" id="KW-1185">Reference proteome</keyword>
<dbReference type="Pfam" id="PF00015">
    <property type="entry name" value="MCPsignal"/>
    <property type="match status" value="1"/>
</dbReference>
<dbReference type="InterPro" id="IPR003122">
    <property type="entry name" value="Tar_rcpt_lig-bd"/>
</dbReference>
<evidence type="ECO:0000313" key="16">
    <source>
        <dbReference type="EMBL" id="MBK1703295.1"/>
    </source>
</evidence>
<dbReference type="GO" id="GO:0005886">
    <property type="term" value="C:plasma membrane"/>
    <property type="evidence" value="ECO:0007669"/>
    <property type="project" value="UniProtKB-SubCell"/>
</dbReference>
<feature type="compositionally biased region" description="Polar residues" evidence="12">
    <location>
        <begin position="287"/>
        <end position="310"/>
    </location>
</feature>
<comment type="caution">
    <text evidence="16">The sequence shown here is derived from an EMBL/GenBank/DDBJ whole genome shotgun (WGS) entry which is preliminary data.</text>
</comment>
<dbReference type="CDD" id="cd11386">
    <property type="entry name" value="MCP_signal"/>
    <property type="match status" value="1"/>
</dbReference>
<reference evidence="16" key="2">
    <citation type="journal article" date="2020" name="Microorganisms">
        <title>Osmotic Adaptation and Compatible Solute Biosynthesis of Phototrophic Bacteria as Revealed from Genome Analyses.</title>
        <authorList>
            <person name="Imhoff J.F."/>
            <person name="Rahn T."/>
            <person name="Kunzel S."/>
            <person name="Keller A."/>
            <person name="Neulinger S.C."/>
        </authorList>
    </citation>
    <scope>NUCLEOTIDE SEQUENCE</scope>
    <source>
        <strain evidence="16">DSM 11080</strain>
    </source>
</reference>
<feature type="transmembrane region" description="Helical" evidence="13">
    <location>
        <begin position="197"/>
        <end position="218"/>
    </location>
</feature>
<reference evidence="16" key="1">
    <citation type="submission" date="2017-08" db="EMBL/GenBank/DDBJ databases">
        <authorList>
            <person name="Imhoff J.F."/>
            <person name="Rahn T."/>
            <person name="Kuenzel S."/>
            <person name="Neulinger S.C."/>
        </authorList>
    </citation>
    <scope>NUCLEOTIDE SEQUENCE</scope>
    <source>
        <strain evidence="16">DSM 11080</strain>
    </source>
</reference>
<dbReference type="InterPro" id="IPR004090">
    <property type="entry name" value="Chemotax_Me-accpt_rcpt"/>
</dbReference>
<dbReference type="PRINTS" id="PR00260">
    <property type="entry name" value="CHEMTRNSDUCR"/>
</dbReference>
<dbReference type="FunFam" id="1.10.287.950:FF:000001">
    <property type="entry name" value="Methyl-accepting chemotaxis sensory transducer"/>
    <property type="match status" value="1"/>
</dbReference>
<dbReference type="PANTHER" id="PTHR43531:SF14">
    <property type="entry name" value="METHYL-ACCEPTING CHEMOTAXIS PROTEIN I-RELATED"/>
    <property type="match status" value="1"/>
</dbReference>
<evidence type="ECO:0000256" key="11">
    <source>
        <dbReference type="PROSITE-ProRule" id="PRU00284"/>
    </source>
</evidence>
<keyword evidence="7 13" id="KW-1133">Transmembrane helix</keyword>
<evidence type="ECO:0000256" key="8">
    <source>
        <dbReference type="ARBA" id="ARBA00023136"/>
    </source>
</evidence>
<accession>A0AAJ0X8T1</accession>
<sequence>MKLTIKGRLSLLIIILLALLLIVGGLGINGMQSSNQALEDVYEENLVHSQDLGRIDSLLRNIMMQLFLASQHAPELAVSNLHDHPVTMHMEIIEGNQSELTALWDAFRGAITDPDAEALAQRFDELYEKLIYNAVEPAAELYATGEYPGADFVVFIEGLPVYEDLNATLNEMIALERKKALAAFNSAQDHTVFMRNLMFGALAVAVILGALLGWQIILRITRPLDEAKRVFVAMSNGNLTNKISSAGKDEIGQMQLALADTQDKLRDLIINIQHSVESISTAASQISTGNTDLSQRTEEQASSLQQTASSMEEVASTVKHNTDNTAQANQLAGEANSSAASGGEKAEQAVGKMHELTESSDKISGIISLIDGIAFQTNILALNASVEAARAGEQGRGFAVVAQEVRNLAQRSADAAKQIQELIALNGEVVKEGRVLVEAVGESMKEIVTHSGKVSELMDEVNRASNEQTMAIDQVSVAISQMDEVTQQNAALVEETANASASLEDQSRELADAVAFFNVGAKAPTTKALSSASRTPKKAQSAPKKPAALAAPPKKSSQSDDAEEKKHYATTAHSEDDWESF</sequence>